<proteinExistence type="predicted"/>
<dbReference type="Proteomes" id="UP000837857">
    <property type="component" value="Chromosome 23"/>
</dbReference>
<reference evidence="1" key="1">
    <citation type="submission" date="2022-03" db="EMBL/GenBank/DDBJ databases">
        <authorList>
            <person name="Martin H S."/>
        </authorList>
    </citation>
    <scope>NUCLEOTIDE SEQUENCE</scope>
</reference>
<organism evidence="1 2">
    <name type="scientific">Iphiclides podalirius</name>
    <name type="common">scarce swallowtail</name>
    <dbReference type="NCBI Taxonomy" id="110791"/>
    <lineage>
        <taxon>Eukaryota</taxon>
        <taxon>Metazoa</taxon>
        <taxon>Ecdysozoa</taxon>
        <taxon>Arthropoda</taxon>
        <taxon>Hexapoda</taxon>
        <taxon>Insecta</taxon>
        <taxon>Pterygota</taxon>
        <taxon>Neoptera</taxon>
        <taxon>Endopterygota</taxon>
        <taxon>Lepidoptera</taxon>
        <taxon>Glossata</taxon>
        <taxon>Ditrysia</taxon>
        <taxon>Papilionoidea</taxon>
        <taxon>Papilionidae</taxon>
        <taxon>Papilioninae</taxon>
        <taxon>Iphiclides</taxon>
    </lineage>
</organism>
<dbReference type="EMBL" id="OW152835">
    <property type="protein sequence ID" value="CAH2056128.1"/>
    <property type="molecule type" value="Genomic_DNA"/>
</dbReference>
<sequence length="103" mass="11718">MGFGDSKLKPKRLRTANQIWDTNGTYTTNGNSARVTTDRTIVSNLPERWITRLCYNVATSSTDALRSASETQRNRASANRHLSDTLCRGTEQEWATLAERYQY</sequence>
<name>A0ABN8IEY0_9NEOP</name>
<evidence type="ECO:0000313" key="1">
    <source>
        <dbReference type="EMBL" id="CAH2056128.1"/>
    </source>
</evidence>
<evidence type="ECO:0000313" key="2">
    <source>
        <dbReference type="Proteomes" id="UP000837857"/>
    </source>
</evidence>
<feature type="non-terminal residue" evidence="1">
    <location>
        <position position="103"/>
    </location>
</feature>
<protein>
    <submittedName>
        <fullName evidence="1">Uncharacterized protein</fullName>
    </submittedName>
</protein>
<gene>
    <name evidence="1" type="ORF">IPOD504_LOCUS9393</name>
</gene>
<accession>A0ABN8IEY0</accession>
<keyword evidence="2" id="KW-1185">Reference proteome</keyword>